<dbReference type="Proteomes" id="UP000062973">
    <property type="component" value="Chromosome"/>
</dbReference>
<reference evidence="2 3" key="1">
    <citation type="submission" date="2014-07" db="EMBL/GenBank/DDBJ databases">
        <title>Whole Genome Sequence of the Amycolatopsis methanolica 239.</title>
        <authorList>
            <person name="Tang B."/>
        </authorList>
    </citation>
    <scope>NUCLEOTIDE SEQUENCE [LARGE SCALE GENOMIC DNA]</scope>
    <source>
        <strain evidence="2 3">239</strain>
    </source>
</reference>
<evidence type="ECO:0000259" key="1">
    <source>
        <dbReference type="PROSITE" id="PS51819"/>
    </source>
</evidence>
<dbReference type="HOGENOM" id="CLU_131565_0_1_11"/>
<dbReference type="KEGG" id="amq:AMETH_6476"/>
<keyword evidence="2" id="KW-0560">Oxidoreductase</keyword>
<protein>
    <submittedName>
        <fullName evidence="2">Glyoxalase/bleomycin resistance protein/dioxygenase</fullName>
    </submittedName>
</protein>
<organism evidence="2 3">
    <name type="scientific">Amycolatopsis methanolica 239</name>
    <dbReference type="NCBI Taxonomy" id="1068978"/>
    <lineage>
        <taxon>Bacteria</taxon>
        <taxon>Bacillati</taxon>
        <taxon>Actinomycetota</taxon>
        <taxon>Actinomycetes</taxon>
        <taxon>Pseudonocardiales</taxon>
        <taxon>Pseudonocardiaceae</taxon>
        <taxon>Amycolatopsis</taxon>
        <taxon>Amycolatopsis methanolica group</taxon>
    </lineage>
</organism>
<dbReference type="InterPro" id="IPR029068">
    <property type="entry name" value="Glyas_Bleomycin-R_OHBP_Dase"/>
</dbReference>
<name>A0A076N146_AMYME</name>
<evidence type="ECO:0000313" key="2">
    <source>
        <dbReference type="EMBL" id="AIJ26568.1"/>
    </source>
</evidence>
<dbReference type="Pfam" id="PF00903">
    <property type="entry name" value="Glyoxalase"/>
    <property type="match status" value="1"/>
</dbReference>
<dbReference type="Gene3D" id="3.10.180.10">
    <property type="entry name" value="2,3-Dihydroxybiphenyl 1,2-Dioxygenase, domain 1"/>
    <property type="match status" value="1"/>
</dbReference>
<sequence length="127" mass="13962">MLTTSTITHMLAAQDADRARHFYGDQLGLRQTETGPDGTCYFEAGSGHVIGLRPLPAAKPSENTVLSFEVDDISAEVHDLEERGVRFADYDSGDLRTEGHIATLGKEKAAWFADSEGNWLCLHEVVR</sequence>
<keyword evidence="3" id="KW-1185">Reference proteome</keyword>
<dbReference type="PROSITE" id="PS51819">
    <property type="entry name" value="VOC"/>
    <property type="match status" value="1"/>
</dbReference>
<dbReference type="OrthoDB" id="9804907at2"/>
<accession>A0A076N146</accession>
<proteinExistence type="predicted"/>
<dbReference type="eggNOG" id="COG0346">
    <property type="taxonomic scope" value="Bacteria"/>
</dbReference>
<dbReference type="CDD" id="cd06587">
    <property type="entry name" value="VOC"/>
    <property type="match status" value="1"/>
</dbReference>
<dbReference type="EMBL" id="CP009110">
    <property type="protein sequence ID" value="AIJ26568.1"/>
    <property type="molecule type" value="Genomic_DNA"/>
</dbReference>
<dbReference type="STRING" id="1068978.AMETH_6476"/>
<dbReference type="InterPro" id="IPR004360">
    <property type="entry name" value="Glyas_Fos-R_dOase_dom"/>
</dbReference>
<dbReference type="PATRIC" id="fig|1068978.7.peg.6960"/>
<keyword evidence="2" id="KW-0223">Dioxygenase</keyword>
<dbReference type="AlphaFoldDB" id="A0A076N146"/>
<dbReference type="InterPro" id="IPR037523">
    <property type="entry name" value="VOC_core"/>
</dbReference>
<feature type="domain" description="VOC" evidence="1">
    <location>
        <begin position="3"/>
        <end position="125"/>
    </location>
</feature>
<dbReference type="RefSeq" id="WP_017985345.1">
    <property type="nucleotide sequence ID" value="NZ_AQUL01000001.1"/>
</dbReference>
<dbReference type="SUPFAM" id="SSF54593">
    <property type="entry name" value="Glyoxalase/Bleomycin resistance protein/Dihydroxybiphenyl dioxygenase"/>
    <property type="match status" value="1"/>
</dbReference>
<gene>
    <name evidence="2" type="ORF">AMETH_6476</name>
</gene>
<evidence type="ECO:0000313" key="3">
    <source>
        <dbReference type="Proteomes" id="UP000062973"/>
    </source>
</evidence>
<dbReference type="GO" id="GO:0051213">
    <property type="term" value="F:dioxygenase activity"/>
    <property type="evidence" value="ECO:0007669"/>
    <property type="project" value="UniProtKB-KW"/>
</dbReference>